<protein>
    <submittedName>
        <fullName evidence="1">Uncharacterized protein</fullName>
    </submittedName>
</protein>
<gene>
    <name evidence="1" type="ORF">HNR07_001596</name>
</gene>
<evidence type="ECO:0000313" key="1">
    <source>
        <dbReference type="EMBL" id="MBB5490459.1"/>
    </source>
</evidence>
<dbReference type="Proteomes" id="UP000579647">
    <property type="component" value="Unassembled WGS sequence"/>
</dbReference>
<dbReference type="AlphaFoldDB" id="A0A840W119"/>
<reference evidence="1 2" key="1">
    <citation type="submission" date="2020-08" db="EMBL/GenBank/DDBJ databases">
        <title>Sequencing the genomes of 1000 actinobacteria strains.</title>
        <authorList>
            <person name="Klenk H.-P."/>
        </authorList>
    </citation>
    <scope>NUCLEOTIDE SEQUENCE [LARGE SCALE GENOMIC DNA]</scope>
    <source>
        <strain evidence="1 2">DSM 44598</strain>
    </source>
</reference>
<proteinExistence type="predicted"/>
<dbReference type="RefSeq" id="WP_184363841.1">
    <property type="nucleotide sequence ID" value="NZ_BAAAKM010000017.1"/>
</dbReference>
<sequence>MAIQRRWAARVVAARRRAMVRAPRRVAMARGLRGMSEMPRRRSPTVSRRRSRVVAVVSAAVVAAVVRRVRGRCGGWVRARRGVRARVRVPRVMMPQSEAMRRSSPTGGRWGRVSVRVQYRRRAV</sequence>
<comment type="caution">
    <text evidence="1">The sequence shown here is derived from an EMBL/GenBank/DDBJ whole genome shotgun (WGS) entry which is preliminary data.</text>
</comment>
<accession>A0A840W119</accession>
<dbReference type="EMBL" id="JACHDO010000001">
    <property type="protein sequence ID" value="MBB5490459.1"/>
    <property type="molecule type" value="Genomic_DNA"/>
</dbReference>
<name>A0A840W119_9ACTN</name>
<organism evidence="1 2">
    <name type="scientific">Nocardiopsis metallicus</name>
    <dbReference type="NCBI Taxonomy" id="179819"/>
    <lineage>
        <taxon>Bacteria</taxon>
        <taxon>Bacillati</taxon>
        <taxon>Actinomycetota</taxon>
        <taxon>Actinomycetes</taxon>
        <taxon>Streptosporangiales</taxon>
        <taxon>Nocardiopsidaceae</taxon>
        <taxon>Nocardiopsis</taxon>
    </lineage>
</organism>
<evidence type="ECO:0000313" key="2">
    <source>
        <dbReference type="Proteomes" id="UP000579647"/>
    </source>
</evidence>
<keyword evidence="2" id="KW-1185">Reference proteome</keyword>